<dbReference type="AlphaFoldDB" id="A0AAW1JYY1"/>
<keyword evidence="3" id="KW-1185">Reference proteome</keyword>
<gene>
    <name evidence="2" type="ORF">QE152_g26273</name>
</gene>
<evidence type="ECO:0000256" key="1">
    <source>
        <dbReference type="SAM" id="MobiDB-lite"/>
    </source>
</evidence>
<protein>
    <submittedName>
        <fullName evidence="2">Uncharacterized protein</fullName>
    </submittedName>
</protein>
<feature type="region of interest" description="Disordered" evidence="1">
    <location>
        <begin position="83"/>
        <end position="122"/>
    </location>
</feature>
<name>A0AAW1JYY1_POPJA</name>
<evidence type="ECO:0000313" key="2">
    <source>
        <dbReference type="EMBL" id="KAK9710044.1"/>
    </source>
</evidence>
<comment type="caution">
    <text evidence="2">The sequence shown here is derived from an EMBL/GenBank/DDBJ whole genome shotgun (WGS) entry which is preliminary data.</text>
</comment>
<feature type="compositionally biased region" description="Polar residues" evidence="1">
    <location>
        <begin position="87"/>
        <end position="114"/>
    </location>
</feature>
<organism evidence="2 3">
    <name type="scientific">Popillia japonica</name>
    <name type="common">Japanese beetle</name>
    <dbReference type="NCBI Taxonomy" id="7064"/>
    <lineage>
        <taxon>Eukaryota</taxon>
        <taxon>Metazoa</taxon>
        <taxon>Ecdysozoa</taxon>
        <taxon>Arthropoda</taxon>
        <taxon>Hexapoda</taxon>
        <taxon>Insecta</taxon>
        <taxon>Pterygota</taxon>
        <taxon>Neoptera</taxon>
        <taxon>Endopterygota</taxon>
        <taxon>Coleoptera</taxon>
        <taxon>Polyphaga</taxon>
        <taxon>Scarabaeiformia</taxon>
        <taxon>Scarabaeidae</taxon>
        <taxon>Rutelinae</taxon>
        <taxon>Popillia</taxon>
    </lineage>
</organism>
<proteinExistence type="predicted"/>
<dbReference type="EMBL" id="JASPKY010000299">
    <property type="protein sequence ID" value="KAK9710044.1"/>
    <property type="molecule type" value="Genomic_DNA"/>
</dbReference>
<accession>A0AAW1JYY1</accession>
<reference evidence="2 3" key="1">
    <citation type="journal article" date="2024" name="BMC Genomics">
        <title>De novo assembly and annotation of Popillia japonica's genome with initial clues to its potential as an invasive pest.</title>
        <authorList>
            <person name="Cucini C."/>
            <person name="Boschi S."/>
            <person name="Funari R."/>
            <person name="Cardaioli E."/>
            <person name="Iannotti N."/>
            <person name="Marturano G."/>
            <person name="Paoli F."/>
            <person name="Bruttini M."/>
            <person name="Carapelli A."/>
            <person name="Frati F."/>
            <person name="Nardi F."/>
        </authorList>
    </citation>
    <scope>NUCLEOTIDE SEQUENCE [LARGE SCALE GENOMIC DNA]</scope>
    <source>
        <strain evidence="2">DMR45628</strain>
    </source>
</reference>
<evidence type="ECO:0000313" key="3">
    <source>
        <dbReference type="Proteomes" id="UP001458880"/>
    </source>
</evidence>
<dbReference type="Proteomes" id="UP001458880">
    <property type="component" value="Unassembled WGS sequence"/>
</dbReference>
<sequence>MRCVKCAGEHRFYECEKSREVPAVCANCGKDHPASSLKYEVYVKHLEDKNQKAVKHKLITSSKAVKKPTYVDAPQPTVNAWHRRTQQSENPQPVTAGTSANTSHSSQEMPQQARTESRGTPDLQVLESTSNSLKAIESIADIMNDIRKMCDLQWLASVLSELRAEMAKWRNLVEYAVAVDNFNSKYQHKLRCLVEYAVAVDNFNSKYQHKLRCP</sequence>